<gene>
    <name evidence="2" type="ORF">EZH22_21480</name>
</gene>
<evidence type="ECO:0008006" key="4">
    <source>
        <dbReference type="Google" id="ProtNLM"/>
    </source>
</evidence>
<protein>
    <recommendedName>
        <fullName evidence="4">BON domain-containing protein</fullName>
    </recommendedName>
</protein>
<organism evidence="2 3">
    <name type="scientific">Xanthobacter dioxanivorans</name>
    <dbReference type="NCBI Taxonomy" id="2528964"/>
    <lineage>
        <taxon>Bacteria</taxon>
        <taxon>Pseudomonadati</taxon>
        <taxon>Pseudomonadota</taxon>
        <taxon>Alphaproteobacteria</taxon>
        <taxon>Hyphomicrobiales</taxon>
        <taxon>Xanthobacteraceae</taxon>
        <taxon>Xanthobacter</taxon>
    </lineage>
</organism>
<sequence>MAKARGVALGGALLVSLLAAVPALADKAAAERCAAKLPPEAKAIYVASVPLLVPGADGRAVVTDQTRTLVLSGKINHMKASESAQAAANCLILR</sequence>
<proteinExistence type="predicted"/>
<keyword evidence="3" id="KW-1185">Reference proteome</keyword>
<evidence type="ECO:0000313" key="3">
    <source>
        <dbReference type="Proteomes" id="UP000596427"/>
    </source>
</evidence>
<evidence type="ECO:0000313" key="2">
    <source>
        <dbReference type="EMBL" id="QRG09779.1"/>
    </source>
</evidence>
<dbReference type="Proteomes" id="UP000596427">
    <property type="component" value="Chromosome"/>
</dbReference>
<feature type="chain" id="PRO_5037033643" description="BON domain-containing protein" evidence="1">
    <location>
        <begin position="26"/>
        <end position="94"/>
    </location>
</feature>
<dbReference type="AlphaFoldDB" id="A0A974PU44"/>
<dbReference type="EMBL" id="CP063362">
    <property type="protein sequence ID" value="QRG09779.1"/>
    <property type="molecule type" value="Genomic_DNA"/>
</dbReference>
<name>A0A974PU44_9HYPH</name>
<feature type="signal peptide" evidence="1">
    <location>
        <begin position="1"/>
        <end position="25"/>
    </location>
</feature>
<dbReference type="KEGG" id="xdi:EZH22_21480"/>
<accession>A0A974PU44</accession>
<keyword evidence="1" id="KW-0732">Signal</keyword>
<evidence type="ECO:0000256" key="1">
    <source>
        <dbReference type="SAM" id="SignalP"/>
    </source>
</evidence>
<reference evidence="2 3" key="1">
    <citation type="submission" date="2020-10" db="EMBL/GenBank/DDBJ databases">
        <title>Degradation of 1,4-Dioxane by Xanthobacter sp. YN2, via a Novel Group-2 Soluble Di-Iron Monooxygenase.</title>
        <authorList>
            <person name="Ma F."/>
            <person name="Wang Y."/>
            <person name="Yang J."/>
            <person name="Guo H."/>
            <person name="Su D."/>
            <person name="Yu L."/>
        </authorList>
    </citation>
    <scope>NUCLEOTIDE SEQUENCE [LARGE SCALE GENOMIC DNA]</scope>
    <source>
        <strain evidence="2 3">YN2</strain>
    </source>
</reference>